<dbReference type="Proteomes" id="UP000800094">
    <property type="component" value="Unassembled WGS sequence"/>
</dbReference>
<name>A0A6A6IJ99_9PLEO</name>
<evidence type="ECO:0000256" key="1">
    <source>
        <dbReference type="SAM" id="Coils"/>
    </source>
</evidence>
<dbReference type="RefSeq" id="XP_033684627.1">
    <property type="nucleotide sequence ID" value="XM_033834853.1"/>
</dbReference>
<proteinExistence type="predicted"/>
<accession>A0A6A6IJ99</accession>
<gene>
    <name evidence="2" type="ORF">BU26DRAFT_592885</name>
</gene>
<dbReference type="EMBL" id="ML987194">
    <property type="protein sequence ID" value="KAF2249623.1"/>
    <property type="molecule type" value="Genomic_DNA"/>
</dbReference>
<dbReference type="AlphaFoldDB" id="A0A6A6IJ99"/>
<organism evidence="2 3">
    <name type="scientific">Trematosphaeria pertusa</name>
    <dbReference type="NCBI Taxonomy" id="390896"/>
    <lineage>
        <taxon>Eukaryota</taxon>
        <taxon>Fungi</taxon>
        <taxon>Dikarya</taxon>
        <taxon>Ascomycota</taxon>
        <taxon>Pezizomycotina</taxon>
        <taxon>Dothideomycetes</taxon>
        <taxon>Pleosporomycetidae</taxon>
        <taxon>Pleosporales</taxon>
        <taxon>Massarineae</taxon>
        <taxon>Trematosphaeriaceae</taxon>
        <taxon>Trematosphaeria</taxon>
    </lineage>
</organism>
<evidence type="ECO:0000313" key="3">
    <source>
        <dbReference type="Proteomes" id="UP000800094"/>
    </source>
</evidence>
<protein>
    <submittedName>
        <fullName evidence="2">Uncharacterized protein</fullName>
    </submittedName>
</protein>
<reference evidence="2" key="1">
    <citation type="journal article" date="2020" name="Stud. Mycol.">
        <title>101 Dothideomycetes genomes: a test case for predicting lifestyles and emergence of pathogens.</title>
        <authorList>
            <person name="Haridas S."/>
            <person name="Albert R."/>
            <person name="Binder M."/>
            <person name="Bloem J."/>
            <person name="Labutti K."/>
            <person name="Salamov A."/>
            <person name="Andreopoulos B."/>
            <person name="Baker S."/>
            <person name="Barry K."/>
            <person name="Bills G."/>
            <person name="Bluhm B."/>
            <person name="Cannon C."/>
            <person name="Castanera R."/>
            <person name="Culley D."/>
            <person name="Daum C."/>
            <person name="Ezra D."/>
            <person name="Gonzalez J."/>
            <person name="Henrissat B."/>
            <person name="Kuo A."/>
            <person name="Liang C."/>
            <person name="Lipzen A."/>
            <person name="Lutzoni F."/>
            <person name="Magnuson J."/>
            <person name="Mondo S."/>
            <person name="Nolan M."/>
            <person name="Ohm R."/>
            <person name="Pangilinan J."/>
            <person name="Park H.-J."/>
            <person name="Ramirez L."/>
            <person name="Alfaro M."/>
            <person name="Sun H."/>
            <person name="Tritt A."/>
            <person name="Yoshinaga Y."/>
            <person name="Zwiers L.-H."/>
            <person name="Turgeon B."/>
            <person name="Goodwin S."/>
            <person name="Spatafora J."/>
            <person name="Crous P."/>
            <person name="Grigoriev I."/>
        </authorList>
    </citation>
    <scope>NUCLEOTIDE SEQUENCE</scope>
    <source>
        <strain evidence="2">CBS 122368</strain>
    </source>
</reference>
<sequence length="245" mass="29483">MPTVSDLIVQSAQNARKCSELSSDNDDLKEKIVFHKRKHDKWKTRAKHLAQQLKVQRTEATAQRRFCSELHGKHHSCDYLTHRRYSREYQARLDGIVAFENATRRTSEEELLEEKRCRRFYEREYWKLREEQRGADLAVDHKTVALEEAVERERREKEELMHECGKLKEERTDEKHEFDRKINALGEVVKQERREKEELVQECRKLKKECAEHTRSLEQASIWGKALVEERVRNSELQRENRDLK</sequence>
<feature type="coiled-coil region" evidence="1">
    <location>
        <begin position="143"/>
        <end position="216"/>
    </location>
</feature>
<evidence type="ECO:0000313" key="2">
    <source>
        <dbReference type="EMBL" id="KAF2249623.1"/>
    </source>
</evidence>
<dbReference type="GeneID" id="54588183"/>
<keyword evidence="1" id="KW-0175">Coiled coil</keyword>
<keyword evidence="3" id="KW-1185">Reference proteome</keyword>